<dbReference type="NCBIfam" id="TIGR02487">
    <property type="entry name" value="NrdD"/>
    <property type="match status" value="1"/>
</dbReference>
<dbReference type="Gene3D" id="3.20.20.70">
    <property type="entry name" value="Aldolase class I"/>
    <property type="match status" value="1"/>
</dbReference>
<evidence type="ECO:0000256" key="4">
    <source>
        <dbReference type="ARBA" id="ARBA00023014"/>
    </source>
</evidence>
<dbReference type="GO" id="GO:0046872">
    <property type="term" value="F:metal ion binding"/>
    <property type="evidence" value="ECO:0007669"/>
    <property type="project" value="UniProtKB-KW"/>
</dbReference>
<dbReference type="AlphaFoldDB" id="F0X9K2"/>
<sequence>MPESQISNVHLVDAYLERTTWKGNENANSTYSHQGLMQYVSQHVISGYWLDKIYTEEIREYNNQNRFHIHDLGFLSAYCSGWSLEDILLQGFGGVENKIQCRPPKHLNTALNQTVNFLFTLQGELAGAQALSSFDTYLAPFIRHDNLPYSDVFKYVQSFVYSLNVPTRSGFQAPFTNISLDLICPKTLEQQAIIIGGKPHPTLLYSDFQDEMDMINKAFAEVMIQGDGNGNIFTFPIPTYNLYKGLDWESPRWESIWEMTAKYGVPYFANFINSDLNPEDFRSMCCRLRLDLTKLHCRVGGQYGASPLTGSIGVVTLNLPNLAYRSNGSKDVFFAELAATLRVAKESLEIKRRIVNENSELYPYAAHYLAATKERTGSYWTNHFSTIGINGMNEALIALFGDGIAVHRDFALETMEFIKDKLQEFQTETGNLYNLEASPAESACYKLARRDKELFPDRTIPVYYTNSTMLPVNATSDLFECLDHQEDLHCSYTGGTIFHAFLGERLSGWTMARDLVKMLTTRYRVPYITLSPTFSVCKTHGYIAGEHSRCNRCDEVCLVYSRIVGYYRPTRDWNKGKAEEFKQRKTYLNPLEMSKESSQLELERQVAEIADADLPVAGYTKLTLSDWPGKMEASIMFTSRCNLACPWCHNGPLVNGERDKFTPLDIFRHITETPHKSLVISGGEPTIHKGLLPFMRLLKKAGVSIKLDHNGTSPATLLRVFDEKLVDFVAMDIKCALGNYKKATGKKVSPKMLESSIEMIKASGVAHEFRTTVVPSLVEIEDLFEAKRLAGGKLKLQRFRKGENNLGEDFRDCQEHTDNEFKAIVLQVAEA</sequence>
<dbReference type="eggNOG" id="ENOG502RQRR">
    <property type="taxonomic scope" value="Eukaryota"/>
</dbReference>
<dbReference type="Proteomes" id="UP000007796">
    <property type="component" value="Unassembled WGS sequence"/>
</dbReference>
<dbReference type="GO" id="GO:0051536">
    <property type="term" value="F:iron-sulfur cluster binding"/>
    <property type="evidence" value="ECO:0007669"/>
    <property type="project" value="UniProtKB-KW"/>
</dbReference>
<keyword evidence="7" id="KW-1185">Reference proteome</keyword>
<feature type="domain" description="Radical SAM core" evidence="5">
    <location>
        <begin position="627"/>
        <end position="831"/>
    </location>
</feature>
<keyword evidence="4" id="KW-0411">Iron-sulfur</keyword>
<dbReference type="EMBL" id="GL629735">
    <property type="protein sequence ID" value="EFX06089.1"/>
    <property type="molecule type" value="Genomic_DNA"/>
</dbReference>
<dbReference type="GeneID" id="25977338"/>
<keyword evidence="2" id="KW-0479">Metal-binding</keyword>
<dbReference type="GO" id="GO:0031250">
    <property type="term" value="C:anaerobic ribonucleoside-triphosphate reductase complex"/>
    <property type="evidence" value="ECO:0007669"/>
    <property type="project" value="TreeGrafter"/>
</dbReference>
<proteinExistence type="predicted"/>
<dbReference type="GO" id="GO:0008998">
    <property type="term" value="F:ribonucleoside-triphosphate reductase (thioredoxin) activity"/>
    <property type="evidence" value="ECO:0007669"/>
    <property type="project" value="InterPro"/>
</dbReference>
<dbReference type="GO" id="GO:0004748">
    <property type="term" value="F:ribonucleoside-diphosphate reductase activity, thioredoxin disulfide as acceptor"/>
    <property type="evidence" value="ECO:0007669"/>
    <property type="project" value="TreeGrafter"/>
</dbReference>
<dbReference type="CDD" id="cd01335">
    <property type="entry name" value="Radical_SAM"/>
    <property type="match status" value="1"/>
</dbReference>
<dbReference type="Pfam" id="PF04055">
    <property type="entry name" value="Radical_SAM"/>
    <property type="match status" value="1"/>
</dbReference>
<dbReference type="InterPro" id="IPR007197">
    <property type="entry name" value="rSAM"/>
</dbReference>
<dbReference type="Pfam" id="PF13597">
    <property type="entry name" value="NRDD"/>
    <property type="match status" value="1"/>
</dbReference>
<dbReference type="InterPro" id="IPR013785">
    <property type="entry name" value="Aldolase_TIM"/>
</dbReference>
<dbReference type="NCBIfam" id="NF006126">
    <property type="entry name" value="PRK08270.1"/>
    <property type="match status" value="1"/>
</dbReference>
<dbReference type="HOGENOM" id="CLU_002707_1_1_1"/>
<keyword evidence="3" id="KW-0408">Iron</keyword>
<protein>
    <submittedName>
        <fullName evidence="6">Anaerobic ribonucleoside-triphosphate reductase</fullName>
    </submittedName>
</protein>
<dbReference type="Gene3D" id="3.20.70.20">
    <property type="match status" value="1"/>
</dbReference>
<dbReference type="InterPro" id="IPR012833">
    <property type="entry name" value="NrdD"/>
</dbReference>
<dbReference type="InterPro" id="IPR012840">
    <property type="entry name" value="NrdG2"/>
</dbReference>
<dbReference type="PANTHER" id="PTHR21075">
    <property type="entry name" value="ANAEROBIC RIBONUCLEOSIDE-TRIPHOSPHATE REDUCTASE"/>
    <property type="match status" value="1"/>
</dbReference>
<dbReference type="SUPFAM" id="SSF51998">
    <property type="entry name" value="PFL-like glycyl radical enzymes"/>
    <property type="match status" value="1"/>
</dbReference>
<dbReference type="InterPro" id="IPR058240">
    <property type="entry name" value="rSAM_sf"/>
</dbReference>
<evidence type="ECO:0000256" key="3">
    <source>
        <dbReference type="ARBA" id="ARBA00023004"/>
    </source>
</evidence>
<dbReference type="CDD" id="cd01675">
    <property type="entry name" value="RNR_III"/>
    <property type="match status" value="1"/>
</dbReference>
<keyword evidence="1" id="KW-0949">S-adenosyl-L-methionine</keyword>
<evidence type="ECO:0000259" key="5">
    <source>
        <dbReference type="PROSITE" id="PS51918"/>
    </source>
</evidence>
<gene>
    <name evidence="6" type="ORF">CMQ_4158</name>
</gene>
<reference evidence="6 7" key="1">
    <citation type="journal article" date="2011" name="Proc. Natl. Acad. Sci. U.S.A.">
        <title>Genome and transcriptome analyses of the mountain pine beetle-fungal symbiont Grosmannia clavigera, a lodgepole pine pathogen.</title>
        <authorList>
            <person name="DiGuistini S."/>
            <person name="Wang Y."/>
            <person name="Liao N.Y."/>
            <person name="Taylor G."/>
            <person name="Tanguay P."/>
            <person name="Feau N."/>
            <person name="Henrissat B."/>
            <person name="Chan S.K."/>
            <person name="Hesse-Orce U."/>
            <person name="Alamouti S.M."/>
            <person name="Tsui C.K.M."/>
            <person name="Docking R.T."/>
            <person name="Levasseur A."/>
            <person name="Haridas S."/>
            <person name="Robertson G."/>
            <person name="Birol I."/>
            <person name="Holt R.A."/>
            <person name="Marra M.A."/>
            <person name="Hamelin R.C."/>
            <person name="Hirst M."/>
            <person name="Jones S.J.M."/>
            <person name="Bohlmann J."/>
            <person name="Breuil C."/>
        </authorList>
    </citation>
    <scope>NUCLEOTIDE SEQUENCE [LARGE SCALE GENOMIC DNA]</scope>
    <source>
        <strain evidence="7">kw1407 / UAMH 11150</strain>
    </source>
</reference>
<dbReference type="SFLD" id="SFLDS00029">
    <property type="entry name" value="Radical_SAM"/>
    <property type="match status" value="1"/>
</dbReference>
<dbReference type="OrthoDB" id="2099582at2759"/>
<evidence type="ECO:0000256" key="1">
    <source>
        <dbReference type="ARBA" id="ARBA00022691"/>
    </source>
</evidence>
<dbReference type="SUPFAM" id="SSF102114">
    <property type="entry name" value="Radical SAM enzymes"/>
    <property type="match status" value="1"/>
</dbReference>
<dbReference type="SFLD" id="SFLDG01094">
    <property type="entry name" value="Uncharacterised_Radical_SAM_Su"/>
    <property type="match status" value="1"/>
</dbReference>
<dbReference type="InParanoid" id="F0X9K2"/>
<dbReference type="NCBIfam" id="TIGR02495">
    <property type="entry name" value="NrdG2"/>
    <property type="match status" value="1"/>
</dbReference>
<organism evidence="7">
    <name type="scientific">Grosmannia clavigera (strain kw1407 / UAMH 11150)</name>
    <name type="common">Blue stain fungus</name>
    <name type="synonym">Graphiocladiella clavigera</name>
    <dbReference type="NCBI Taxonomy" id="655863"/>
    <lineage>
        <taxon>Eukaryota</taxon>
        <taxon>Fungi</taxon>
        <taxon>Dikarya</taxon>
        <taxon>Ascomycota</taxon>
        <taxon>Pezizomycotina</taxon>
        <taxon>Sordariomycetes</taxon>
        <taxon>Sordariomycetidae</taxon>
        <taxon>Ophiostomatales</taxon>
        <taxon>Ophiostomataceae</taxon>
        <taxon>Leptographium</taxon>
    </lineage>
</organism>
<dbReference type="STRING" id="655863.F0X9K2"/>
<dbReference type="GO" id="GO:0006260">
    <property type="term" value="P:DNA replication"/>
    <property type="evidence" value="ECO:0007669"/>
    <property type="project" value="InterPro"/>
</dbReference>
<accession>F0X9K2</accession>
<dbReference type="PROSITE" id="PS51918">
    <property type="entry name" value="RADICAL_SAM"/>
    <property type="match status" value="1"/>
</dbReference>
<name>F0X9K2_GROCL</name>
<evidence type="ECO:0000256" key="2">
    <source>
        <dbReference type="ARBA" id="ARBA00022723"/>
    </source>
</evidence>
<dbReference type="PANTHER" id="PTHR21075:SF0">
    <property type="entry name" value="ANAEROBIC RIBONUCLEOSIDE-TRIPHOSPHATE REDUCTASE"/>
    <property type="match status" value="1"/>
</dbReference>
<dbReference type="GO" id="GO:0009265">
    <property type="term" value="P:2'-deoxyribonucleotide biosynthetic process"/>
    <property type="evidence" value="ECO:0007669"/>
    <property type="project" value="TreeGrafter"/>
</dbReference>
<evidence type="ECO:0000313" key="7">
    <source>
        <dbReference type="Proteomes" id="UP000007796"/>
    </source>
</evidence>
<dbReference type="RefSeq" id="XP_014175571.1">
    <property type="nucleotide sequence ID" value="XM_014320096.1"/>
</dbReference>
<evidence type="ECO:0000313" key="6">
    <source>
        <dbReference type="EMBL" id="EFX06089.1"/>
    </source>
</evidence>